<protein>
    <recommendedName>
        <fullName evidence="1">Apple domain-containing protein</fullName>
    </recommendedName>
</protein>
<dbReference type="PROSITE" id="PS50948">
    <property type="entry name" value="PAN"/>
    <property type="match status" value="1"/>
</dbReference>
<dbReference type="InterPro" id="IPR013320">
    <property type="entry name" value="ConA-like_dom_sf"/>
</dbReference>
<keyword evidence="3" id="KW-1185">Reference proteome</keyword>
<gene>
    <name evidence="2" type="ORF">MGAL_10B055225</name>
</gene>
<evidence type="ECO:0000259" key="1">
    <source>
        <dbReference type="PROSITE" id="PS50948"/>
    </source>
</evidence>
<reference evidence="2" key="1">
    <citation type="submission" date="2018-11" db="EMBL/GenBank/DDBJ databases">
        <authorList>
            <person name="Alioto T."/>
            <person name="Alioto T."/>
        </authorList>
    </citation>
    <scope>NUCLEOTIDE SEQUENCE</scope>
</reference>
<sequence>MGDPHLLIALGVISTANIVFANIPTRLWPLDNSTFTAEIQGPSTDPIDTGQCGRIFGGQPPDYPNPVIELDGTTPVDLVVDATIDSDKDYSFSMMVRPTNDTGALLHYKPDDSTQQLKELAFYISEGYIHMDRILNTGIEISPQSTELQLTINTWNYISFGIDRSNGKMIINFNDIKKQHDNSSFGNVDFVIPGILRVGGMFDQRKSNLQGRVACVAFYSDVKEPKQSDSEPTCKADIGMNNEPDCSTPQAIQRSETAAGYFMMETNIQLSTLNQISTIPKCTKLQCAVSCLRHQSCWYYRYEPSASGCSQCTLYDSSVTFWKGTGAGDNFLYKWK</sequence>
<organism evidence="2 3">
    <name type="scientific">Mytilus galloprovincialis</name>
    <name type="common">Mediterranean mussel</name>
    <dbReference type="NCBI Taxonomy" id="29158"/>
    <lineage>
        <taxon>Eukaryota</taxon>
        <taxon>Metazoa</taxon>
        <taxon>Spiralia</taxon>
        <taxon>Lophotrochozoa</taxon>
        <taxon>Mollusca</taxon>
        <taxon>Bivalvia</taxon>
        <taxon>Autobranchia</taxon>
        <taxon>Pteriomorphia</taxon>
        <taxon>Mytilida</taxon>
        <taxon>Mytiloidea</taxon>
        <taxon>Mytilidae</taxon>
        <taxon>Mytilinae</taxon>
        <taxon>Mytilus</taxon>
    </lineage>
</organism>
<comment type="caution">
    <text evidence="2">The sequence shown here is derived from an EMBL/GenBank/DDBJ whole genome shotgun (WGS) entry which is preliminary data.</text>
</comment>
<dbReference type="SUPFAM" id="SSF49899">
    <property type="entry name" value="Concanavalin A-like lectins/glucanases"/>
    <property type="match status" value="1"/>
</dbReference>
<dbReference type="OrthoDB" id="6055464at2759"/>
<accession>A0A8B6BGE6</accession>
<dbReference type="InterPro" id="IPR003609">
    <property type="entry name" value="Pan_app"/>
</dbReference>
<dbReference type="Proteomes" id="UP000596742">
    <property type="component" value="Unassembled WGS sequence"/>
</dbReference>
<evidence type="ECO:0000313" key="3">
    <source>
        <dbReference type="Proteomes" id="UP000596742"/>
    </source>
</evidence>
<name>A0A8B6BGE6_MYTGA</name>
<feature type="domain" description="Apple" evidence="1">
    <location>
        <begin position="246"/>
        <end position="336"/>
    </location>
</feature>
<evidence type="ECO:0000313" key="2">
    <source>
        <dbReference type="EMBL" id="VDH90403.1"/>
    </source>
</evidence>
<dbReference type="AlphaFoldDB" id="A0A8B6BGE6"/>
<dbReference type="Gene3D" id="2.60.120.200">
    <property type="match status" value="1"/>
</dbReference>
<proteinExistence type="predicted"/>
<dbReference type="EMBL" id="UYJE01000133">
    <property type="protein sequence ID" value="VDH90403.1"/>
    <property type="molecule type" value="Genomic_DNA"/>
</dbReference>